<comment type="caution">
    <text evidence="1">The sequence shown here is derived from an EMBL/GenBank/DDBJ whole genome shotgun (WGS) entry which is preliminary data.</text>
</comment>
<name>A0AAN9FIE0_CROPI</name>
<gene>
    <name evidence="1" type="ORF">RIF29_16178</name>
</gene>
<keyword evidence="2" id="KW-1185">Reference proteome</keyword>
<sequence length="87" mass="10115">MISSSFTPIKISEWSERDPQRKGHSSFTVAYYYNLLIISYHISPSSTNSVLTTLSVCTFLFIPYPSRYPFISFIYLLRRIGKSDTYL</sequence>
<protein>
    <submittedName>
        <fullName evidence="1">Uncharacterized protein</fullName>
    </submittedName>
</protein>
<evidence type="ECO:0000313" key="1">
    <source>
        <dbReference type="EMBL" id="KAK7275071.1"/>
    </source>
</evidence>
<organism evidence="1 2">
    <name type="scientific">Crotalaria pallida</name>
    <name type="common">Smooth rattlebox</name>
    <name type="synonym">Crotalaria striata</name>
    <dbReference type="NCBI Taxonomy" id="3830"/>
    <lineage>
        <taxon>Eukaryota</taxon>
        <taxon>Viridiplantae</taxon>
        <taxon>Streptophyta</taxon>
        <taxon>Embryophyta</taxon>
        <taxon>Tracheophyta</taxon>
        <taxon>Spermatophyta</taxon>
        <taxon>Magnoliopsida</taxon>
        <taxon>eudicotyledons</taxon>
        <taxon>Gunneridae</taxon>
        <taxon>Pentapetalae</taxon>
        <taxon>rosids</taxon>
        <taxon>fabids</taxon>
        <taxon>Fabales</taxon>
        <taxon>Fabaceae</taxon>
        <taxon>Papilionoideae</taxon>
        <taxon>50 kb inversion clade</taxon>
        <taxon>genistoids sensu lato</taxon>
        <taxon>core genistoids</taxon>
        <taxon>Crotalarieae</taxon>
        <taxon>Crotalaria</taxon>
    </lineage>
</organism>
<dbReference type="Proteomes" id="UP001372338">
    <property type="component" value="Unassembled WGS sequence"/>
</dbReference>
<evidence type="ECO:0000313" key="2">
    <source>
        <dbReference type="Proteomes" id="UP001372338"/>
    </source>
</evidence>
<proteinExistence type="predicted"/>
<accession>A0AAN9FIE0</accession>
<reference evidence="1 2" key="1">
    <citation type="submission" date="2024-01" db="EMBL/GenBank/DDBJ databases">
        <title>The genomes of 5 underutilized Papilionoideae crops provide insights into root nodulation and disease resistanc.</title>
        <authorList>
            <person name="Yuan L."/>
        </authorList>
    </citation>
    <scope>NUCLEOTIDE SEQUENCE [LARGE SCALE GENOMIC DNA]</scope>
    <source>
        <strain evidence="1">ZHUSHIDOU_FW_LH</strain>
        <tissue evidence="1">Leaf</tissue>
    </source>
</reference>
<dbReference type="EMBL" id="JAYWIO010000003">
    <property type="protein sequence ID" value="KAK7275071.1"/>
    <property type="molecule type" value="Genomic_DNA"/>
</dbReference>
<dbReference type="AlphaFoldDB" id="A0AAN9FIE0"/>